<keyword evidence="2" id="KW-1185">Reference proteome</keyword>
<reference evidence="1 2" key="1">
    <citation type="journal article" date="2016" name="Mol. Biol. Evol.">
        <title>Comparative Genomics of Early-Diverging Mushroom-Forming Fungi Provides Insights into the Origins of Lignocellulose Decay Capabilities.</title>
        <authorList>
            <person name="Nagy L.G."/>
            <person name="Riley R."/>
            <person name="Tritt A."/>
            <person name="Adam C."/>
            <person name="Daum C."/>
            <person name="Floudas D."/>
            <person name="Sun H."/>
            <person name="Yadav J.S."/>
            <person name="Pangilinan J."/>
            <person name="Larsson K.H."/>
            <person name="Matsuura K."/>
            <person name="Barry K."/>
            <person name="Labutti K."/>
            <person name="Kuo R."/>
            <person name="Ohm R.A."/>
            <person name="Bhattacharya S.S."/>
            <person name="Shirouzu T."/>
            <person name="Yoshinaga Y."/>
            <person name="Martin F.M."/>
            <person name="Grigoriev I.V."/>
            <person name="Hibbett D.S."/>
        </authorList>
    </citation>
    <scope>NUCLEOTIDE SEQUENCE [LARGE SCALE GENOMIC DNA]</scope>
    <source>
        <strain evidence="1 2">L-15889</strain>
    </source>
</reference>
<sequence length="57" mass="6266">ERVTTRQRMGCSPYFAATGTHPILPLDVVEATYLVPPPETALDTTDLIARRAIALQK</sequence>
<protein>
    <submittedName>
        <fullName evidence="1">Uncharacterized protein</fullName>
    </submittedName>
</protein>
<gene>
    <name evidence="1" type="ORF">DAEQUDRAFT_641245</name>
</gene>
<evidence type="ECO:0000313" key="1">
    <source>
        <dbReference type="EMBL" id="KZT66697.1"/>
    </source>
</evidence>
<evidence type="ECO:0000313" key="2">
    <source>
        <dbReference type="Proteomes" id="UP000076727"/>
    </source>
</evidence>
<dbReference type="STRING" id="1314783.A0A165N9N2"/>
<feature type="non-terminal residue" evidence="1">
    <location>
        <position position="57"/>
    </location>
</feature>
<dbReference type="EMBL" id="KV429085">
    <property type="protein sequence ID" value="KZT66697.1"/>
    <property type="molecule type" value="Genomic_DNA"/>
</dbReference>
<dbReference type="OrthoDB" id="446925at2759"/>
<proteinExistence type="predicted"/>
<accession>A0A165N9N2</accession>
<feature type="non-terminal residue" evidence="1">
    <location>
        <position position="1"/>
    </location>
</feature>
<dbReference type="Proteomes" id="UP000076727">
    <property type="component" value="Unassembled WGS sequence"/>
</dbReference>
<dbReference type="AlphaFoldDB" id="A0A165N9N2"/>
<organism evidence="1 2">
    <name type="scientific">Daedalea quercina L-15889</name>
    <dbReference type="NCBI Taxonomy" id="1314783"/>
    <lineage>
        <taxon>Eukaryota</taxon>
        <taxon>Fungi</taxon>
        <taxon>Dikarya</taxon>
        <taxon>Basidiomycota</taxon>
        <taxon>Agaricomycotina</taxon>
        <taxon>Agaricomycetes</taxon>
        <taxon>Polyporales</taxon>
        <taxon>Fomitopsis</taxon>
    </lineage>
</organism>
<name>A0A165N9N2_9APHY</name>